<sequence length="377" mass="41181">MLSIAVVTAASAFAANFEYPYIYKDPAVMGMGGAYTAVGGTINSLFYNPAGLSDVKQSAGFEVTLLKLGVAASSKTKNFYNDLQDVLDIDNDTEQLTALNNLILKYLGENFHFDIEMLALGVVKGGETSSFGFTLVGNIQANFATHEGTGTDGLIEVHQHSYGGVIGGYARKFIDDKLKIGLGAKFLYAQSVDHTFTTSEIVVNSDNLDDYIKDNYLETGSGFSFDFDLEYDPFPDNVLHPQVGFSVLNIGDLDFGDAGKVPMSVNLGFALKPEFEGFGGLFKEPVFAFDIVDITRNNGIDDDWGKRIRLGAEVKVWDNKFASWIVRTGLYEGYPTFGTDFRIGVVNLQFATYAEEVGAYAGQDADRRYTGALSIEW</sequence>
<organism evidence="1 2">
    <name type="scientific">Desulfurobacterium indicum</name>
    <dbReference type="NCBI Taxonomy" id="1914305"/>
    <lineage>
        <taxon>Bacteria</taxon>
        <taxon>Pseudomonadati</taxon>
        <taxon>Aquificota</taxon>
        <taxon>Aquificia</taxon>
        <taxon>Desulfurobacteriales</taxon>
        <taxon>Desulfurobacteriaceae</taxon>
        <taxon>Desulfurobacterium</taxon>
    </lineage>
</organism>
<dbReference type="EMBL" id="MOEN01000024">
    <property type="protein sequence ID" value="OMH40195.1"/>
    <property type="molecule type" value="Genomic_DNA"/>
</dbReference>
<dbReference type="AlphaFoldDB" id="A0A1R1MK56"/>
<dbReference type="Gene3D" id="2.40.160.60">
    <property type="entry name" value="Outer membrane protein transport protein (OMPP1/FadL/TodX)"/>
    <property type="match status" value="1"/>
</dbReference>
<proteinExistence type="predicted"/>
<protein>
    <recommendedName>
        <fullName evidence="3">DUF5723 domain-containing protein</fullName>
    </recommendedName>
</protein>
<accession>A0A1R1MK56</accession>
<evidence type="ECO:0000313" key="1">
    <source>
        <dbReference type="EMBL" id="OMH40195.1"/>
    </source>
</evidence>
<comment type="caution">
    <text evidence="1">The sequence shown here is derived from an EMBL/GenBank/DDBJ whole genome shotgun (WGS) entry which is preliminary data.</text>
</comment>
<name>A0A1R1MK56_9BACT</name>
<reference evidence="1 2" key="1">
    <citation type="submission" date="2016-10" db="EMBL/GenBank/DDBJ databases">
        <title>Genome sequence of a sulfur-reducing bacterium Desulfurobacterium indicum K6013.</title>
        <authorList>
            <person name="Cao J."/>
            <person name="Shao Z."/>
            <person name="Alain K."/>
            <person name="Jebbar M."/>
        </authorList>
    </citation>
    <scope>NUCLEOTIDE SEQUENCE [LARGE SCALE GENOMIC DNA]</scope>
    <source>
        <strain evidence="1 2">K6013</strain>
    </source>
</reference>
<evidence type="ECO:0000313" key="2">
    <source>
        <dbReference type="Proteomes" id="UP000187408"/>
    </source>
</evidence>
<keyword evidence="2" id="KW-1185">Reference proteome</keyword>
<gene>
    <name evidence="1" type="ORF">BLW93_06495</name>
</gene>
<dbReference type="Proteomes" id="UP000187408">
    <property type="component" value="Unassembled WGS sequence"/>
</dbReference>
<evidence type="ECO:0008006" key="3">
    <source>
        <dbReference type="Google" id="ProtNLM"/>
    </source>
</evidence>